<reference evidence="2" key="1">
    <citation type="journal article" date="2019" name="Int. J. Syst. Evol. Microbiol.">
        <title>The Global Catalogue of Microorganisms (GCM) 10K type strain sequencing project: providing services to taxonomists for standard genome sequencing and annotation.</title>
        <authorList>
            <consortium name="The Broad Institute Genomics Platform"/>
            <consortium name="The Broad Institute Genome Sequencing Center for Infectious Disease"/>
            <person name="Wu L."/>
            <person name="Ma J."/>
        </authorList>
    </citation>
    <scope>NUCLEOTIDE SEQUENCE [LARGE SCALE GENOMIC DNA]</scope>
    <source>
        <strain evidence="2">CGMCC 1.12766</strain>
    </source>
</reference>
<keyword evidence="2" id="KW-1185">Reference proteome</keyword>
<name>A0ABQ1XY97_9PROT</name>
<organism evidence="1 2">
    <name type="scientific">Glycocaulis albus</name>
    <dbReference type="NCBI Taxonomy" id="1382801"/>
    <lineage>
        <taxon>Bacteria</taxon>
        <taxon>Pseudomonadati</taxon>
        <taxon>Pseudomonadota</taxon>
        <taxon>Alphaproteobacteria</taxon>
        <taxon>Maricaulales</taxon>
        <taxon>Maricaulaceae</taxon>
        <taxon>Glycocaulis</taxon>
    </lineage>
</organism>
<proteinExistence type="predicted"/>
<dbReference type="EMBL" id="BMFS01000013">
    <property type="protein sequence ID" value="GGH06771.1"/>
    <property type="molecule type" value="Genomic_DNA"/>
</dbReference>
<comment type="caution">
    <text evidence="1">The sequence shown here is derived from an EMBL/GenBank/DDBJ whole genome shotgun (WGS) entry which is preliminary data.</text>
</comment>
<evidence type="ECO:0000313" key="2">
    <source>
        <dbReference type="Proteomes" id="UP000648722"/>
    </source>
</evidence>
<gene>
    <name evidence="1" type="ORF">GCM10007420_24240</name>
</gene>
<evidence type="ECO:0000313" key="1">
    <source>
        <dbReference type="EMBL" id="GGH06771.1"/>
    </source>
</evidence>
<accession>A0ABQ1XY97</accession>
<protein>
    <submittedName>
        <fullName evidence="1">Uncharacterized protein</fullName>
    </submittedName>
</protein>
<sequence>MAGEEPEIGIDIEFGDDLALAILSAFAGDVGDAVHHKHGGKRKLGVAGAEKPALSALDQTIIIEAGRVLGHESFCLMGHLRGGHACTPERPRGLTGGAQ</sequence>
<dbReference type="Proteomes" id="UP000648722">
    <property type="component" value="Unassembled WGS sequence"/>
</dbReference>